<dbReference type="AlphaFoldDB" id="A0A2I1H787"/>
<protein>
    <recommendedName>
        <fullName evidence="3">RRM domain-containing protein</fullName>
    </recommendedName>
</protein>
<evidence type="ECO:0008006" key="3">
    <source>
        <dbReference type="Google" id="ProtNLM"/>
    </source>
</evidence>
<gene>
    <name evidence="1" type="ORF">RhiirA4_473714</name>
</gene>
<sequence length="161" mass="18432">MDQFENTWAVLCTGHCLRVCSASHSPDQRAIRRAHVALLARLPRGSVTTDLSEIAKEIFAKSINISFFYNSYNFKPYAYVHFSSAATKESAMAAMDMPPLMDWQQITEHITTILEEITHLTAEFSQLQHWVKWLEDQHSSQPHPISLLSVVIFLVVFYNAF</sequence>
<keyword evidence="2" id="KW-1185">Reference proteome</keyword>
<evidence type="ECO:0000313" key="2">
    <source>
        <dbReference type="Proteomes" id="UP000234323"/>
    </source>
</evidence>
<proteinExistence type="predicted"/>
<evidence type="ECO:0000313" key="1">
    <source>
        <dbReference type="EMBL" id="PKY54738.1"/>
    </source>
</evidence>
<reference evidence="1 2" key="1">
    <citation type="submission" date="2015-10" db="EMBL/GenBank/DDBJ databases">
        <title>Genome analyses suggest a sexual origin of heterokaryosis in a supposedly ancient asexual fungus.</title>
        <authorList>
            <person name="Ropars J."/>
            <person name="Sedzielewska K."/>
            <person name="Noel J."/>
            <person name="Charron P."/>
            <person name="Farinelli L."/>
            <person name="Marton T."/>
            <person name="Kruger M."/>
            <person name="Pelin A."/>
            <person name="Brachmann A."/>
            <person name="Corradi N."/>
        </authorList>
    </citation>
    <scope>NUCLEOTIDE SEQUENCE [LARGE SCALE GENOMIC DNA]</scope>
    <source>
        <strain evidence="1 2">A4</strain>
    </source>
</reference>
<name>A0A2I1H787_9GLOM</name>
<dbReference type="Proteomes" id="UP000234323">
    <property type="component" value="Unassembled WGS sequence"/>
</dbReference>
<accession>A0A2I1H787</accession>
<dbReference type="EMBL" id="LLXI01001674">
    <property type="protein sequence ID" value="PKY54738.1"/>
    <property type="molecule type" value="Genomic_DNA"/>
</dbReference>
<comment type="caution">
    <text evidence="1">The sequence shown here is derived from an EMBL/GenBank/DDBJ whole genome shotgun (WGS) entry which is preliminary data.</text>
</comment>
<organism evidence="1 2">
    <name type="scientific">Rhizophagus irregularis</name>
    <dbReference type="NCBI Taxonomy" id="588596"/>
    <lineage>
        <taxon>Eukaryota</taxon>
        <taxon>Fungi</taxon>
        <taxon>Fungi incertae sedis</taxon>
        <taxon>Mucoromycota</taxon>
        <taxon>Glomeromycotina</taxon>
        <taxon>Glomeromycetes</taxon>
        <taxon>Glomerales</taxon>
        <taxon>Glomeraceae</taxon>
        <taxon>Rhizophagus</taxon>
    </lineage>
</organism>